<evidence type="ECO:0000256" key="3">
    <source>
        <dbReference type="SAM" id="SignalP"/>
    </source>
</evidence>
<feature type="transmembrane region" description="Helical" evidence="2">
    <location>
        <begin position="342"/>
        <end position="363"/>
    </location>
</feature>
<dbReference type="RefSeq" id="WP_192770795.1">
    <property type="nucleotide sequence ID" value="NZ_JADBEB010000001.1"/>
</dbReference>
<proteinExistence type="predicted"/>
<evidence type="ECO:0008006" key="6">
    <source>
        <dbReference type="Google" id="ProtNLM"/>
    </source>
</evidence>
<dbReference type="EMBL" id="JADBEB010000001">
    <property type="protein sequence ID" value="MBE1491790.1"/>
    <property type="molecule type" value="Genomic_DNA"/>
</dbReference>
<accession>A0A927R0P0</accession>
<dbReference type="Proteomes" id="UP000649753">
    <property type="component" value="Unassembled WGS sequence"/>
</dbReference>
<reference evidence="4" key="1">
    <citation type="submission" date="2020-10" db="EMBL/GenBank/DDBJ databases">
        <title>Sequencing the genomes of 1000 actinobacteria strains.</title>
        <authorList>
            <person name="Klenk H.-P."/>
        </authorList>
    </citation>
    <scope>NUCLEOTIDE SEQUENCE</scope>
    <source>
        <strain evidence="4">DSM 46832</strain>
    </source>
</reference>
<feature type="compositionally biased region" description="Low complexity" evidence="1">
    <location>
        <begin position="309"/>
        <end position="324"/>
    </location>
</feature>
<gene>
    <name evidence="4" type="ORF">H4W31_007428</name>
</gene>
<evidence type="ECO:0000313" key="5">
    <source>
        <dbReference type="Proteomes" id="UP000649753"/>
    </source>
</evidence>
<feature type="chain" id="PRO_5037793866" description="Esterase-like activity of phytase family protein" evidence="3">
    <location>
        <begin position="25"/>
        <end position="375"/>
    </location>
</feature>
<feature type="region of interest" description="Disordered" evidence="1">
    <location>
        <begin position="294"/>
        <end position="335"/>
    </location>
</feature>
<dbReference type="SUPFAM" id="SSF75011">
    <property type="entry name" value="3-carboxy-cis,cis-mucoante lactonizing enzyme"/>
    <property type="match status" value="1"/>
</dbReference>
<evidence type="ECO:0000313" key="4">
    <source>
        <dbReference type="EMBL" id="MBE1491790.1"/>
    </source>
</evidence>
<name>A0A927R0P0_9ACTN</name>
<protein>
    <recommendedName>
        <fullName evidence="6">Esterase-like activity of phytase family protein</fullName>
    </recommendedName>
</protein>
<comment type="caution">
    <text evidence="4">The sequence shown here is derived from an EMBL/GenBank/DDBJ whole genome shotgun (WGS) entry which is preliminary data.</text>
</comment>
<evidence type="ECO:0000256" key="2">
    <source>
        <dbReference type="SAM" id="Phobius"/>
    </source>
</evidence>
<keyword evidence="2" id="KW-0472">Membrane</keyword>
<organism evidence="4 5">
    <name type="scientific">Plantactinospora soyae</name>
    <dbReference type="NCBI Taxonomy" id="1544732"/>
    <lineage>
        <taxon>Bacteria</taxon>
        <taxon>Bacillati</taxon>
        <taxon>Actinomycetota</taxon>
        <taxon>Actinomycetes</taxon>
        <taxon>Micromonosporales</taxon>
        <taxon>Micromonosporaceae</taxon>
        <taxon>Plantactinospora</taxon>
    </lineage>
</organism>
<keyword evidence="2" id="KW-0812">Transmembrane</keyword>
<evidence type="ECO:0000256" key="1">
    <source>
        <dbReference type="SAM" id="MobiDB-lite"/>
    </source>
</evidence>
<keyword evidence="2" id="KW-1133">Transmembrane helix</keyword>
<sequence length="375" mass="38643">MRSLSVPAVAAMLVLGAGGTAGHAAVGGPPARSTATGDSTRICEIGDKRLTEISGLVATANGYIVINDGSDRESNRRIFFLDRTCAVTRAVAYPSRPRDTEDLARAPDGTVWVADIGDNNRSRENVALWKLAPNGRSPVLHRLSYPDGPHDAEAFLLSGDGTPIIVTKDSGTPGLYVPTGALRAGATVPMRRVGEFRLPRSTTSNPFYGFGTRLVTGAALAPDGGRVVLRTYADAFEFDVTGGDVAGAITNGVPRVTALPDEPQGESITYSADGRSLLTVSEIAEGSPATKPVVLGYTPAANPRPAPSATPTSAAPTTATPAASGGAGGEPRRSGWGAEKTGYLAGAVVLVLVTTGVFVVLRLRGLAARRRGRSG</sequence>
<keyword evidence="5" id="KW-1185">Reference proteome</keyword>
<keyword evidence="3" id="KW-0732">Signal</keyword>
<dbReference type="AlphaFoldDB" id="A0A927R0P0"/>
<feature type="signal peptide" evidence="3">
    <location>
        <begin position="1"/>
        <end position="24"/>
    </location>
</feature>